<gene>
    <name evidence="1" type="ORF">OYC64_016214</name>
</gene>
<accession>A0ABD2HKC1</accession>
<reference evidence="1 2" key="2">
    <citation type="journal article" date="2024" name="G3 (Bethesda)">
        <title>The genome of the cryopelagic Antarctic bald notothen, Trematomus borchgrevinki.</title>
        <authorList>
            <person name="Rayamajhi N."/>
            <person name="Rivera-Colon A.G."/>
            <person name="Minhas B.F."/>
            <person name="Cheng C.C."/>
            <person name="Catchen J.M."/>
        </authorList>
    </citation>
    <scope>NUCLEOTIDE SEQUENCE [LARGE SCALE GENOMIC DNA]</scope>
    <source>
        <strain evidence="1">AGRC-2024</strain>
    </source>
</reference>
<comment type="caution">
    <text evidence="1">The sequence shown here is derived from an EMBL/GenBank/DDBJ whole genome shotgun (WGS) entry which is preliminary data.</text>
</comment>
<reference evidence="1 2" key="1">
    <citation type="journal article" date="2022" name="G3 (Bethesda)">
        <title>Evaluating Illumina-, Nanopore-, and PacBio-based genome assembly strategies with the bald notothen, Trematomus borchgrevinki.</title>
        <authorList>
            <person name="Rayamajhi N."/>
            <person name="Cheng C.C."/>
            <person name="Catchen J.M."/>
        </authorList>
    </citation>
    <scope>NUCLEOTIDE SEQUENCE [LARGE SCALE GENOMIC DNA]</scope>
    <source>
        <strain evidence="1">AGRC-2024</strain>
    </source>
</reference>
<dbReference type="Proteomes" id="UP001619887">
    <property type="component" value="Unassembled WGS sequence"/>
</dbReference>
<sequence>MTSEHRPMGLAPDRYNRYSLRGGQVLNATHLHVGKQSQKSTYSRGVGDGERYVGMWDTEKSTLKSLSHNVIVVTTEDVFLSIEVKCINLVHFEVKIKRFMDTAGKSCSTYAEPVRSAVTSSTKAAFCLFKL</sequence>
<protein>
    <submittedName>
        <fullName evidence="1">Uncharacterized protein</fullName>
    </submittedName>
</protein>
<dbReference type="EMBL" id="JBIYXZ010002068">
    <property type="protein sequence ID" value="KAL3066218.1"/>
    <property type="molecule type" value="Genomic_DNA"/>
</dbReference>
<organism evidence="1 2">
    <name type="scientific">Pagothenia borchgrevinki</name>
    <name type="common">Bald rockcod</name>
    <name type="synonym">Trematomus borchgrevinki</name>
    <dbReference type="NCBI Taxonomy" id="8213"/>
    <lineage>
        <taxon>Eukaryota</taxon>
        <taxon>Metazoa</taxon>
        <taxon>Chordata</taxon>
        <taxon>Craniata</taxon>
        <taxon>Vertebrata</taxon>
        <taxon>Euteleostomi</taxon>
        <taxon>Actinopterygii</taxon>
        <taxon>Neopterygii</taxon>
        <taxon>Teleostei</taxon>
        <taxon>Neoteleostei</taxon>
        <taxon>Acanthomorphata</taxon>
        <taxon>Eupercaria</taxon>
        <taxon>Perciformes</taxon>
        <taxon>Notothenioidei</taxon>
        <taxon>Nototheniidae</taxon>
        <taxon>Pagothenia</taxon>
    </lineage>
</organism>
<keyword evidence="2" id="KW-1185">Reference proteome</keyword>
<name>A0ABD2HKC1_PAGBO</name>
<evidence type="ECO:0000313" key="1">
    <source>
        <dbReference type="EMBL" id="KAL3066218.1"/>
    </source>
</evidence>
<dbReference type="AlphaFoldDB" id="A0ABD2HKC1"/>
<proteinExistence type="predicted"/>
<evidence type="ECO:0000313" key="2">
    <source>
        <dbReference type="Proteomes" id="UP001619887"/>
    </source>
</evidence>